<dbReference type="AlphaFoldDB" id="A0A2U1KLT1"/>
<protein>
    <submittedName>
        <fullName evidence="1">Armadillo-like helical</fullName>
    </submittedName>
</protein>
<organism evidence="1 2">
    <name type="scientific">Artemisia annua</name>
    <name type="common">Sweet wormwood</name>
    <dbReference type="NCBI Taxonomy" id="35608"/>
    <lineage>
        <taxon>Eukaryota</taxon>
        <taxon>Viridiplantae</taxon>
        <taxon>Streptophyta</taxon>
        <taxon>Embryophyta</taxon>
        <taxon>Tracheophyta</taxon>
        <taxon>Spermatophyta</taxon>
        <taxon>Magnoliopsida</taxon>
        <taxon>eudicotyledons</taxon>
        <taxon>Gunneridae</taxon>
        <taxon>Pentapetalae</taxon>
        <taxon>asterids</taxon>
        <taxon>campanulids</taxon>
        <taxon>Asterales</taxon>
        <taxon>Asteraceae</taxon>
        <taxon>Asteroideae</taxon>
        <taxon>Anthemideae</taxon>
        <taxon>Artemisiinae</taxon>
        <taxon>Artemisia</taxon>
    </lineage>
</organism>
<dbReference type="OrthoDB" id="1736016at2759"/>
<name>A0A2U1KLT1_ARTAN</name>
<reference evidence="1 2" key="1">
    <citation type="journal article" date="2018" name="Mol. Plant">
        <title>The genome of Artemisia annua provides insight into the evolution of Asteraceae family and artemisinin biosynthesis.</title>
        <authorList>
            <person name="Shen Q."/>
            <person name="Zhang L."/>
            <person name="Liao Z."/>
            <person name="Wang S."/>
            <person name="Yan T."/>
            <person name="Shi P."/>
            <person name="Liu M."/>
            <person name="Fu X."/>
            <person name="Pan Q."/>
            <person name="Wang Y."/>
            <person name="Lv Z."/>
            <person name="Lu X."/>
            <person name="Zhang F."/>
            <person name="Jiang W."/>
            <person name="Ma Y."/>
            <person name="Chen M."/>
            <person name="Hao X."/>
            <person name="Li L."/>
            <person name="Tang Y."/>
            <person name="Lv G."/>
            <person name="Zhou Y."/>
            <person name="Sun X."/>
            <person name="Brodelius P.E."/>
            <person name="Rose J.K.C."/>
            <person name="Tang K."/>
        </authorList>
    </citation>
    <scope>NUCLEOTIDE SEQUENCE [LARGE SCALE GENOMIC DNA]</scope>
    <source>
        <strain evidence="2">cv. Huhao1</strain>
        <tissue evidence="1">Leaf</tissue>
    </source>
</reference>
<dbReference type="EMBL" id="PKPP01016423">
    <property type="protein sequence ID" value="PWA37736.1"/>
    <property type="molecule type" value="Genomic_DNA"/>
</dbReference>
<keyword evidence="2" id="KW-1185">Reference proteome</keyword>
<evidence type="ECO:0000313" key="1">
    <source>
        <dbReference type="EMBL" id="PWA37736.1"/>
    </source>
</evidence>
<accession>A0A2U1KLT1</accession>
<comment type="caution">
    <text evidence="1">The sequence shown here is derived from an EMBL/GenBank/DDBJ whole genome shotgun (WGS) entry which is preliminary data.</text>
</comment>
<gene>
    <name evidence="1" type="ORF">CTI12_AA587690</name>
</gene>
<dbReference type="Proteomes" id="UP000245207">
    <property type="component" value="Unassembled WGS sequence"/>
</dbReference>
<sequence length="171" mass="19170">MLTKLSIRGKSNLFSVLGVLMECLYVLLQTQRFSAYGGVGGVCGGGRCNPAHQIVSRTHVQLMPQNLVVEVILATLTVSQSPRVTEVALGIIGGDQGYNDSGMMQRGDFEHRLSMRKDGGKPFPRTLWIDRSRKQIIRWRSEFHSTVSSNLHPSKHNRLPDVDELERVLER</sequence>
<evidence type="ECO:0000313" key="2">
    <source>
        <dbReference type="Proteomes" id="UP000245207"/>
    </source>
</evidence>
<proteinExistence type="predicted"/>